<dbReference type="OrthoDB" id="636828at2"/>
<dbReference type="InterPro" id="IPR021862">
    <property type="entry name" value="DUF3472"/>
</dbReference>
<dbReference type="EMBL" id="FMZO01000004">
    <property type="protein sequence ID" value="SDC86991.1"/>
    <property type="molecule type" value="Genomic_DNA"/>
</dbReference>
<name>A0A1G6Q425_NIADE</name>
<evidence type="ECO:0000313" key="1">
    <source>
        <dbReference type="EMBL" id="SDC86991.1"/>
    </source>
</evidence>
<dbReference type="AlphaFoldDB" id="A0A1G6Q425"/>
<reference evidence="2" key="1">
    <citation type="submission" date="2016-10" db="EMBL/GenBank/DDBJ databases">
        <authorList>
            <person name="Varghese N."/>
            <person name="Submissions S."/>
        </authorList>
    </citation>
    <scope>NUCLEOTIDE SEQUENCE [LARGE SCALE GENOMIC DNA]</scope>
    <source>
        <strain evidence="2">DSM 25811 / CCM 8410 / LMG 26954 / E90</strain>
    </source>
</reference>
<accession>A0A1G6Q425</accession>
<protein>
    <recommendedName>
        <fullName evidence="3">DUF3472 domain-containing protein</fullName>
    </recommendedName>
</protein>
<keyword evidence="2" id="KW-1185">Reference proteome</keyword>
<dbReference type="STRING" id="1285928.SAMN04487894_104267"/>
<dbReference type="Pfam" id="PF11958">
    <property type="entry name" value="DUF3472"/>
    <property type="match status" value="1"/>
</dbReference>
<evidence type="ECO:0008006" key="3">
    <source>
        <dbReference type="Google" id="ProtNLM"/>
    </source>
</evidence>
<evidence type="ECO:0000313" key="2">
    <source>
        <dbReference type="Proteomes" id="UP000198757"/>
    </source>
</evidence>
<dbReference type="Proteomes" id="UP000198757">
    <property type="component" value="Unassembled WGS sequence"/>
</dbReference>
<organism evidence="1 2">
    <name type="scientific">Niabella drilacis (strain DSM 25811 / CCM 8410 / CCUG 62505 / LMG 26954 / E90)</name>
    <dbReference type="NCBI Taxonomy" id="1285928"/>
    <lineage>
        <taxon>Bacteria</taxon>
        <taxon>Pseudomonadati</taxon>
        <taxon>Bacteroidota</taxon>
        <taxon>Chitinophagia</taxon>
        <taxon>Chitinophagales</taxon>
        <taxon>Chitinophagaceae</taxon>
        <taxon>Niabella</taxon>
    </lineage>
</organism>
<sequence length="300" mass="32929">MLLFQLCILPGATVVAQNSDTSKSSEPVYYSPGGTYSDWYFPAKEGYASLEWTFVPVADPPPSLAKQGLLHYYAYNFSLVNATGNIGSGYAGFQTNGVFKNSFQGKVINFSIWGSNGGKSKGMVNAANDESGGYQIMYQYNWTPGQQYRFELKQGPSGEDSLGKWWGLWVTNKSNGATDFIGEQRVPAVINGKSVVLWNAHTSMFGEDLHWWQSLNGHTKYKDQSSFQPSAMAAIDITANGGTIKPVKFVSFINSGKPVTGSNGFKSINSKVSIYQDTTTFNVQHNLGYWASPAPNYLKK</sequence>
<gene>
    <name evidence="1" type="ORF">SAMN04487894_104267</name>
</gene>
<dbReference type="RefSeq" id="WP_143019714.1">
    <property type="nucleotide sequence ID" value="NZ_FMZO01000004.1"/>
</dbReference>
<proteinExistence type="predicted"/>